<comment type="catalytic activity">
    <reaction evidence="1">
        <text>(S)-malate + a quinone = a quinol + oxaloacetate</text>
        <dbReference type="Rhea" id="RHEA:46012"/>
        <dbReference type="ChEBI" id="CHEBI:15589"/>
        <dbReference type="ChEBI" id="CHEBI:16452"/>
        <dbReference type="ChEBI" id="CHEBI:24646"/>
        <dbReference type="ChEBI" id="CHEBI:132124"/>
        <dbReference type="EC" id="1.1.5.4"/>
    </reaction>
</comment>
<evidence type="ECO:0000256" key="7">
    <source>
        <dbReference type="ARBA" id="ARBA00022630"/>
    </source>
</evidence>
<evidence type="ECO:0000256" key="4">
    <source>
        <dbReference type="ARBA" id="ARBA00006389"/>
    </source>
</evidence>
<reference evidence="12" key="1">
    <citation type="submission" date="2022-06" db="EMBL/GenBank/DDBJ databases">
        <title>Novel species in genus Dyadobacter.</title>
        <authorList>
            <person name="Ma C."/>
        </authorList>
    </citation>
    <scope>NUCLEOTIDE SEQUENCE</scope>
    <source>
        <strain evidence="12">CY22</strain>
    </source>
</reference>
<evidence type="ECO:0000256" key="3">
    <source>
        <dbReference type="ARBA" id="ARBA00005012"/>
    </source>
</evidence>
<evidence type="ECO:0000313" key="13">
    <source>
        <dbReference type="Proteomes" id="UP001055420"/>
    </source>
</evidence>
<dbReference type="Proteomes" id="UP001055420">
    <property type="component" value="Chromosome"/>
</dbReference>
<evidence type="ECO:0000256" key="2">
    <source>
        <dbReference type="ARBA" id="ARBA00001974"/>
    </source>
</evidence>
<comment type="pathway">
    <text evidence="3">Carbohydrate metabolism; tricarboxylic acid cycle; oxaloacetate from (S)-malate (quinone route): step 1/1.</text>
</comment>
<evidence type="ECO:0000313" key="12">
    <source>
        <dbReference type="EMBL" id="USJ29087.1"/>
    </source>
</evidence>
<comment type="similarity">
    <text evidence="4">Belongs to the MQO family.</text>
</comment>
<keyword evidence="6" id="KW-0816">Tricarboxylic acid cycle</keyword>
<evidence type="ECO:0000256" key="8">
    <source>
        <dbReference type="ARBA" id="ARBA00022827"/>
    </source>
</evidence>
<sequence length="49" mass="5546">MPGPQDRLEALKDYLPEAKLEDWDLEMAGQRVQVIKKDKKVGGSGDYIN</sequence>
<keyword evidence="8" id="KW-0274">FAD</keyword>
<keyword evidence="13" id="KW-1185">Reference proteome</keyword>
<evidence type="ECO:0000256" key="11">
    <source>
        <dbReference type="ARBA" id="ARBA00031550"/>
    </source>
</evidence>
<dbReference type="Pfam" id="PF06039">
    <property type="entry name" value="Mqo"/>
    <property type="match status" value="1"/>
</dbReference>
<dbReference type="EMBL" id="CP098805">
    <property type="protein sequence ID" value="USJ29087.1"/>
    <property type="molecule type" value="Genomic_DNA"/>
</dbReference>
<name>A0ABY4XGI6_9BACT</name>
<evidence type="ECO:0000256" key="6">
    <source>
        <dbReference type="ARBA" id="ARBA00022532"/>
    </source>
</evidence>
<dbReference type="EC" id="1.1.5.4" evidence="5"/>
<protein>
    <recommendedName>
        <fullName evidence="5">malate dehydrogenase (quinone)</fullName>
        <ecNumber evidence="5">1.1.5.4</ecNumber>
    </recommendedName>
    <alternativeName>
        <fullName evidence="11">MQO</fullName>
    </alternativeName>
    <alternativeName>
        <fullName evidence="10">Malate dehydrogenase [quinone]</fullName>
    </alternativeName>
</protein>
<gene>
    <name evidence="12" type="ORF">NFI80_14510</name>
</gene>
<evidence type="ECO:0000256" key="5">
    <source>
        <dbReference type="ARBA" id="ARBA00013026"/>
    </source>
</evidence>
<evidence type="ECO:0000256" key="1">
    <source>
        <dbReference type="ARBA" id="ARBA00001139"/>
    </source>
</evidence>
<keyword evidence="7" id="KW-0285">Flavoprotein</keyword>
<evidence type="ECO:0000256" key="9">
    <source>
        <dbReference type="ARBA" id="ARBA00023002"/>
    </source>
</evidence>
<dbReference type="InterPro" id="IPR006231">
    <property type="entry name" value="MQO"/>
</dbReference>
<evidence type="ECO:0000256" key="10">
    <source>
        <dbReference type="ARBA" id="ARBA00030660"/>
    </source>
</evidence>
<organism evidence="12 13">
    <name type="scientific">Dyadobacter chenhuakuii</name>
    <dbReference type="NCBI Taxonomy" id="2909339"/>
    <lineage>
        <taxon>Bacteria</taxon>
        <taxon>Pseudomonadati</taxon>
        <taxon>Bacteroidota</taxon>
        <taxon>Cytophagia</taxon>
        <taxon>Cytophagales</taxon>
        <taxon>Spirosomataceae</taxon>
        <taxon>Dyadobacter</taxon>
    </lineage>
</organism>
<comment type="cofactor">
    <cofactor evidence="2">
        <name>FAD</name>
        <dbReference type="ChEBI" id="CHEBI:57692"/>
    </cofactor>
</comment>
<accession>A0ABY4XGI6</accession>
<keyword evidence="9" id="KW-0560">Oxidoreductase</keyword>
<proteinExistence type="inferred from homology"/>